<dbReference type="Proteomes" id="UP001596250">
    <property type="component" value="Unassembled WGS sequence"/>
</dbReference>
<accession>A0ABW1IV76</accession>
<dbReference type="PANTHER" id="PTHR39321:SF3">
    <property type="entry name" value="PHOSPHOPANTETHEINE ADENYLYLTRANSFERASE"/>
    <property type="match status" value="1"/>
</dbReference>
<evidence type="ECO:0000256" key="7">
    <source>
        <dbReference type="ARBA" id="ARBA00022840"/>
    </source>
</evidence>
<organism evidence="12 13">
    <name type="scientific">Marinicrinis lubricantis</name>
    <dbReference type="NCBI Taxonomy" id="2086470"/>
    <lineage>
        <taxon>Bacteria</taxon>
        <taxon>Bacillati</taxon>
        <taxon>Bacillota</taxon>
        <taxon>Bacilli</taxon>
        <taxon>Bacillales</taxon>
        <taxon>Paenibacillaceae</taxon>
    </lineage>
</organism>
<evidence type="ECO:0000256" key="2">
    <source>
        <dbReference type="ARBA" id="ARBA00005019"/>
    </source>
</evidence>
<dbReference type="NCBIfam" id="NF000840">
    <property type="entry name" value="PRK00071.1-3"/>
    <property type="match status" value="1"/>
</dbReference>
<dbReference type="SUPFAM" id="SSF52374">
    <property type="entry name" value="Nucleotidylyl transferase"/>
    <property type="match status" value="1"/>
</dbReference>
<dbReference type="HAMAP" id="MF_00244">
    <property type="entry name" value="NaMN_adenylyltr"/>
    <property type="match status" value="1"/>
</dbReference>
<dbReference type="InterPro" id="IPR005248">
    <property type="entry name" value="NadD/NMNAT"/>
</dbReference>
<keyword evidence="13" id="KW-1185">Reference proteome</keyword>
<dbReference type="InterPro" id="IPR004821">
    <property type="entry name" value="Cyt_trans-like"/>
</dbReference>
<dbReference type="NCBIfam" id="TIGR00125">
    <property type="entry name" value="cyt_tran_rel"/>
    <property type="match status" value="1"/>
</dbReference>
<dbReference type="EMBL" id="JBHSQV010000185">
    <property type="protein sequence ID" value="MFC5988901.1"/>
    <property type="molecule type" value="Genomic_DNA"/>
</dbReference>
<evidence type="ECO:0000256" key="10">
    <source>
        <dbReference type="HAMAP-Rule" id="MF_00244"/>
    </source>
</evidence>
<gene>
    <name evidence="10" type="primary">nadD</name>
    <name evidence="12" type="ORF">ACFPXP_21060</name>
</gene>
<dbReference type="CDD" id="cd02165">
    <property type="entry name" value="NMNAT"/>
    <property type="match status" value="1"/>
</dbReference>
<keyword evidence="3 10" id="KW-0662">Pyridine nucleotide biosynthesis</keyword>
<comment type="function">
    <text evidence="1 10">Catalyzes the reversible adenylation of nicotinate mononucleotide (NaMN) to nicotinic acid adenine dinucleotide (NaAD).</text>
</comment>
<keyword evidence="7 10" id="KW-0067">ATP-binding</keyword>
<keyword evidence="8 10" id="KW-0520">NAD</keyword>
<protein>
    <recommendedName>
        <fullName evidence="10">Probable nicotinate-nucleotide adenylyltransferase</fullName>
        <ecNumber evidence="10">2.7.7.18</ecNumber>
    </recommendedName>
    <alternativeName>
        <fullName evidence="10">Deamido-NAD(+) diphosphorylase</fullName>
    </alternativeName>
    <alternativeName>
        <fullName evidence="10">Deamido-NAD(+) pyrophosphorylase</fullName>
    </alternativeName>
    <alternativeName>
        <fullName evidence="10">Nicotinate mononucleotide adenylyltransferase</fullName>
        <shortName evidence="10">NaMN adenylyltransferase</shortName>
    </alternativeName>
</protein>
<dbReference type="Gene3D" id="3.40.50.620">
    <property type="entry name" value="HUPs"/>
    <property type="match status" value="1"/>
</dbReference>
<comment type="similarity">
    <text evidence="10">Belongs to the NadD family.</text>
</comment>
<evidence type="ECO:0000256" key="6">
    <source>
        <dbReference type="ARBA" id="ARBA00022741"/>
    </source>
</evidence>
<evidence type="ECO:0000256" key="5">
    <source>
        <dbReference type="ARBA" id="ARBA00022695"/>
    </source>
</evidence>
<keyword evidence="5 10" id="KW-0548">Nucleotidyltransferase</keyword>
<evidence type="ECO:0000256" key="3">
    <source>
        <dbReference type="ARBA" id="ARBA00022642"/>
    </source>
</evidence>
<evidence type="ECO:0000313" key="13">
    <source>
        <dbReference type="Proteomes" id="UP001596250"/>
    </source>
</evidence>
<evidence type="ECO:0000256" key="9">
    <source>
        <dbReference type="ARBA" id="ARBA00048721"/>
    </source>
</evidence>
<dbReference type="Pfam" id="PF01467">
    <property type="entry name" value="CTP_transf_like"/>
    <property type="match status" value="1"/>
</dbReference>
<keyword evidence="4 10" id="KW-0808">Transferase</keyword>
<proteinExistence type="inferred from homology"/>
<dbReference type="EC" id="2.7.7.18" evidence="10"/>
<dbReference type="NCBIfam" id="NF000841">
    <property type="entry name" value="PRK00071.1-4"/>
    <property type="match status" value="1"/>
</dbReference>
<comment type="catalytic activity">
    <reaction evidence="9 10">
        <text>nicotinate beta-D-ribonucleotide + ATP + H(+) = deamido-NAD(+) + diphosphate</text>
        <dbReference type="Rhea" id="RHEA:22860"/>
        <dbReference type="ChEBI" id="CHEBI:15378"/>
        <dbReference type="ChEBI" id="CHEBI:30616"/>
        <dbReference type="ChEBI" id="CHEBI:33019"/>
        <dbReference type="ChEBI" id="CHEBI:57502"/>
        <dbReference type="ChEBI" id="CHEBI:58437"/>
        <dbReference type="EC" id="2.7.7.18"/>
    </reaction>
</comment>
<dbReference type="GO" id="GO:0004515">
    <property type="term" value="F:nicotinate-nucleotide adenylyltransferase activity"/>
    <property type="evidence" value="ECO:0007669"/>
    <property type="project" value="UniProtKB-EC"/>
</dbReference>
<keyword evidence="6 10" id="KW-0547">Nucleotide-binding</keyword>
<comment type="pathway">
    <text evidence="2 10">Cofactor biosynthesis; NAD(+) biosynthesis; deamido-NAD(+) from nicotinate D-ribonucleotide: step 1/1.</text>
</comment>
<evidence type="ECO:0000313" key="12">
    <source>
        <dbReference type="EMBL" id="MFC5988901.1"/>
    </source>
</evidence>
<evidence type="ECO:0000256" key="8">
    <source>
        <dbReference type="ARBA" id="ARBA00023027"/>
    </source>
</evidence>
<sequence length="193" mass="22317">MGIMGGTFDPVHLGHLIAAEQARLEVGLDEVWFLPSNLPPHKQHSPLVQAEQRCHMVELAIENHPAFKLEPMELEREGKSYTVDTAKELFQRFPEHQFHFIIGADMVNDLPHWFKVEEIVKYMSFIGLERAGHTMNLQALPDWLQPYIRTAPMPFIEISSTDIRERLQSGKSIRYLVPDAVYDYIEENGWYGT</sequence>
<evidence type="ECO:0000256" key="4">
    <source>
        <dbReference type="ARBA" id="ARBA00022679"/>
    </source>
</evidence>
<evidence type="ECO:0000259" key="11">
    <source>
        <dbReference type="Pfam" id="PF01467"/>
    </source>
</evidence>
<reference evidence="13" key="1">
    <citation type="journal article" date="2019" name="Int. J. Syst. Evol. Microbiol.">
        <title>The Global Catalogue of Microorganisms (GCM) 10K type strain sequencing project: providing services to taxonomists for standard genome sequencing and annotation.</title>
        <authorList>
            <consortium name="The Broad Institute Genomics Platform"/>
            <consortium name="The Broad Institute Genome Sequencing Center for Infectious Disease"/>
            <person name="Wu L."/>
            <person name="Ma J."/>
        </authorList>
    </citation>
    <scope>NUCLEOTIDE SEQUENCE [LARGE SCALE GENOMIC DNA]</scope>
    <source>
        <strain evidence="13">CCM 8749</strain>
    </source>
</reference>
<comment type="caution">
    <text evidence="12">The sequence shown here is derived from an EMBL/GenBank/DDBJ whole genome shotgun (WGS) entry which is preliminary data.</text>
</comment>
<dbReference type="PANTHER" id="PTHR39321">
    <property type="entry name" value="NICOTINATE-NUCLEOTIDE ADENYLYLTRANSFERASE-RELATED"/>
    <property type="match status" value="1"/>
</dbReference>
<evidence type="ECO:0000256" key="1">
    <source>
        <dbReference type="ARBA" id="ARBA00002324"/>
    </source>
</evidence>
<dbReference type="RefSeq" id="WP_379896465.1">
    <property type="nucleotide sequence ID" value="NZ_CBCSCT010000007.1"/>
</dbReference>
<name>A0ABW1IV76_9BACL</name>
<dbReference type="NCBIfam" id="TIGR00482">
    <property type="entry name" value="nicotinate (nicotinamide) nucleotide adenylyltransferase"/>
    <property type="match status" value="1"/>
</dbReference>
<feature type="domain" description="Cytidyltransferase-like" evidence="11">
    <location>
        <begin position="3"/>
        <end position="166"/>
    </location>
</feature>
<dbReference type="InterPro" id="IPR014729">
    <property type="entry name" value="Rossmann-like_a/b/a_fold"/>
</dbReference>